<proteinExistence type="predicted"/>
<protein>
    <submittedName>
        <fullName evidence="3">SAF domain-containing protein</fullName>
    </submittedName>
</protein>
<dbReference type="Pfam" id="PF08666">
    <property type="entry name" value="SAF"/>
    <property type="match status" value="1"/>
</dbReference>
<organism evidence="3 4">
    <name type="scientific">Chelatococcus asaccharovorans</name>
    <dbReference type="NCBI Taxonomy" id="28210"/>
    <lineage>
        <taxon>Bacteria</taxon>
        <taxon>Pseudomonadati</taxon>
        <taxon>Pseudomonadota</taxon>
        <taxon>Alphaproteobacteria</taxon>
        <taxon>Hyphomicrobiales</taxon>
        <taxon>Chelatococcaceae</taxon>
        <taxon>Chelatococcus</taxon>
    </lineage>
</organism>
<evidence type="ECO:0000313" key="3">
    <source>
        <dbReference type="EMBL" id="PXW64510.1"/>
    </source>
</evidence>
<dbReference type="SMART" id="SM00858">
    <property type="entry name" value="SAF"/>
    <property type="match status" value="1"/>
</dbReference>
<gene>
    <name evidence="3" type="ORF">C7450_101265</name>
</gene>
<evidence type="ECO:0000313" key="4">
    <source>
        <dbReference type="Proteomes" id="UP000248021"/>
    </source>
</evidence>
<evidence type="ECO:0000259" key="2">
    <source>
        <dbReference type="SMART" id="SM00858"/>
    </source>
</evidence>
<keyword evidence="4" id="KW-1185">Reference proteome</keyword>
<dbReference type="GO" id="GO:0016829">
    <property type="term" value="F:lyase activity"/>
    <property type="evidence" value="ECO:0007669"/>
    <property type="project" value="UniProtKB-KW"/>
</dbReference>
<reference evidence="3 4" key="1">
    <citation type="submission" date="2018-05" db="EMBL/GenBank/DDBJ databases">
        <title>Genomic Encyclopedia of Type Strains, Phase IV (KMG-IV): sequencing the most valuable type-strain genomes for metagenomic binning, comparative biology and taxonomic classification.</title>
        <authorList>
            <person name="Goeker M."/>
        </authorList>
    </citation>
    <scope>NUCLEOTIDE SEQUENCE [LARGE SCALE GENOMIC DNA]</scope>
    <source>
        <strain evidence="3 4">DSM 6462</strain>
    </source>
</reference>
<dbReference type="PANTHER" id="PTHR30536:SF5">
    <property type="entry name" value="ALTRONATE DEHYDRATASE"/>
    <property type="match status" value="1"/>
</dbReference>
<dbReference type="AlphaFoldDB" id="A0A2V3UIC0"/>
<dbReference type="PANTHER" id="PTHR30536">
    <property type="entry name" value="ALTRONATE/GALACTARATE DEHYDRATASE"/>
    <property type="match status" value="1"/>
</dbReference>
<dbReference type="Proteomes" id="UP000248021">
    <property type="component" value="Unassembled WGS sequence"/>
</dbReference>
<feature type="domain" description="SAF" evidence="2">
    <location>
        <begin position="23"/>
        <end position="94"/>
    </location>
</feature>
<dbReference type="EMBL" id="QJJK01000001">
    <property type="protein sequence ID" value="PXW64510.1"/>
    <property type="molecule type" value="Genomic_DNA"/>
</dbReference>
<sequence length="114" mass="12626">MMEAERRQDHEHDERVILLGPDDNVVVVRRRIDAGSLVRIGGRDVSQPKDIPLGHKLASRSIRRGEKIIKYGAPIGSATADIGPGEHVHVHNMKSDYTATHTLDEARARHGDVP</sequence>
<accession>A0A2V3UIC0</accession>
<dbReference type="InterPro" id="IPR044144">
    <property type="entry name" value="SAF_UxaA/GarD"/>
</dbReference>
<dbReference type="InterPro" id="IPR013974">
    <property type="entry name" value="SAF"/>
</dbReference>
<keyword evidence="1" id="KW-0456">Lyase</keyword>
<name>A0A2V3UIC0_9HYPH</name>
<dbReference type="Gene3D" id="2.30.130.110">
    <property type="match status" value="1"/>
</dbReference>
<dbReference type="InterPro" id="IPR052172">
    <property type="entry name" value="UxaA_altronate/galactarate_dh"/>
</dbReference>
<comment type="caution">
    <text evidence="3">The sequence shown here is derived from an EMBL/GenBank/DDBJ whole genome shotgun (WGS) entry which is preliminary data.</text>
</comment>
<dbReference type="GO" id="GO:0019698">
    <property type="term" value="P:D-galacturonate catabolic process"/>
    <property type="evidence" value="ECO:0007669"/>
    <property type="project" value="TreeGrafter"/>
</dbReference>
<dbReference type="CDD" id="cd11613">
    <property type="entry name" value="SAF_AH_GD"/>
    <property type="match status" value="1"/>
</dbReference>
<evidence type="ECO:0000256" key="1">
    <source>
        <dbReference type="ARBA" id="ARBA00023239"/>
    </source>
</evidence>